<dbReference type="GO" id="GO:0008837">
    <property type="term" value="F:diaminopimelate epimerase activity"/>
    <property type="evidence" value="ECO:0007669"/>
    <property type="project" value="UniProtKB-UniRule"/>
</dbReference>
<feature type="active site" description="Proton donor" evidence="8">
    <location>
        <position position="75"/>
    </location>
</feature>
<feature type="binding site" evidence="8">
    <location>
        <begin position="218"/>
        <end position="219"/>
    </location>
    <ligand>
        <name>substrate</name>
    </ligand>
</feature>
<dbReference type="InterPro" id="IPR018510">
    <property type="entry name" value="DAP_epimerase_AS"/>
</dbReference>
<dbReference type="RefSeq" id="WP_184796514.1">
    <property type="nucleotide sequence ID" value="NZ_JACIIZ010000001.1"/>
</dbReference>
<proteinExistence type="inferred from homology"/>
<dbReference type="Gene3D" id="3.10.310.10">
    <property type="entry name" value="Diaminopimelate Epimerase, Chain A, domain 1"/>
    <property type="match status" value="2"/>
</dbReference>
<comment type="pathway">
    <text evidence="1 8">Amino-acid biosynthesis; L-lysine biosynthesis via DAP pathway; DL-2,6-diaminopimelate from LL-2,6-diaminopimelate: step 1/1.</text>
</comment>
<comment type="function">
    <text evidence="8">Catalyzes the stereoinversion of LL-2,6-diaminopimelate (L,L-DAP) to meso-diaminopimelate (meso-DAP), a precursor of L-lysine and an essential component of the bacterial peptidoglycan.</text>
</comment>
<evidence type="ECO:0000313" key="11">
    <source>
        <dbReference type="Proteomes" id="UP000539175"/>
    </source>
</evidence>
<dbReference type="EMBL" id="JACIIZ010000001">
    <property type="protein sequence ID" value="MBB6249616.1"/>
    <property type="molecule type" value="Genomic_DNA"/>
</dbReference>
<dbReference type="GO" id="GO:0009089">
    <property type="term" value="P:lysine biosynthetic process via diaminopimelate"/>
    <property type="evidence" value="ECO:0007669"/>
    <property type="project" value="UniProtKB-UniRule"/>
</dbReference>
<evidence type="ECO:0000313" key="10">
    <source>
        <dbReference type="EMBL" id="MBB6249616.1"/>
    </source>
</evidence>
<keyword evidence="11" id="KW-1185">Reference proteome</keyword>
<sequence>MARRFLKMHGLGNDFVVLDARDTPLSLTGAQARVLADRRFGVGCDQIIILEPPQSAGADVFMRILNPDGSESGACGNATRCVASLVAAEGMGRDRLTVETISGLLPAVRHADGLVTVDMGPARLDWRQIPLAEPADTLSLDVGAGPLSAPCAVNMGNPHAVFFVDDAEAVDLASWGPRLEHHTAFPQRANIEVATVVAPGRVRMRVWERGAGITLACGSGACATLVAAVRRGLTGRRAEIVMDGGVLTIEWRESDGHVLMTGPVATAFSGELDESLLSGPCP</sequence>
<dbReference type="HAMAP" id="MF_00197">
    <property type="entry name" value="DAP_epimerase"/>
    <property type="match status" value="1"/>
</dbReference>
<evidence type="ECO:0000256" key="6">
    <source>
        <dbReference type="ARBA" id="ARBA00023235"/>
    </source>
</evidence>
<dbReference type="PROSITE" id="PS01326">
    <property type="entry name" value="DAP_EPIMERASE"/>
    <property type="match status" value="1"/>
</dbReference>
<dbReference type="Proteomes" id="UP000539175">
    <property type="component" value="Unassembled WGS sequence"/>
</dbReference>
<evidence type="ECO:0000256" key="2">
    <source>
        <dbReference type="ARBA" id="ARBA00010219"/>
    </source>
</evidence>
<evidence type="ECO:0000256" key="3">
    <source>
        <dbReference type="ARBA" id="ARBA00013080"/>
    </source>
</evidence>
<keyword evidence="5 8" id="KW-0457">Lysine biosynthesis</keyword>
<evidence type="ECO:0000256" key="5">
    <source>
        <dbReference type="ARBA" id="ARBA00023154"/>
    </source>
</evidence>
<protein>
    <recommendedName>
        <fullName evidence="3 8">Diaminopimelate epimerase</fullName>
        <shortName evidence="8">DAP epimerase</shortName>
        <ecNumber evidence="3 8">5.1.1.7</ecNumber>
    </recommendedName>
    <alternativeName>
        <fullName evidence="8">PLP-independent amino acid racemase</fullName>
    </alternativeName>
</protein>
<dbReference type="NCBIfam" id="TIGR00652">
    <property type="entry name" value="DapF"/>
    <property type="match status" value="1"/>
</dbReference>
<comment type="caution">
    <text evidence="10">The sequence shown here is derived from an EMBL/GenBank/DDBJ whole genome shotgun (WGS) entry which is preliminary data.</text>
</comment>
<comment type="similarity">
    <text evidence="2 8">Belongs to the diaminopimelate epimerase family.</text>
</comment>
<feature type="binding site" evidence="8">
    <location>
        <position position="157"/>
    </location>
    <ligand>
        <name>substrate</name>
    </ligand>
</feature>
<dbReference type="EC" id="5.1.1.7" evidence="3 8"/>
<keyword evidence="8" id="KW-0963">Cytoplasm</keyword>
<comment type="catalytic activity">
    <reaction evidence="7 8">
        <text>(2S,6S)-2,6-diaminopimelate = meso-2,6-diaminopimelate</text>
        <dbReference type="Rhea" id="RHEA:15393"/>
        <dbReference type="ChEBI" id="CHEBI:57609"/>
        <dbReference type="ChEBI" id="CHEBI:57791"/>
        <dbReference type="EC" id="5.1.1.7"/>
    </reaction>
</comment>
<feature type="binding site" evidence="8">
    <location>
        <position position="13"/>
    </location>
    <ligand>
        <name>substrate</name>
    </ligand>
</feature>
<feature type="binding site" evidence="8">
    <location>
        <position position="46"/>
    </location>
    <ligand>
        <name>substrate</name>
    </ligand>
</feature>
<feature type="binding site" evidence="8">
    <location>
        <begin position="208"/>
        <end position="209"/>
    </location>
    <ligand>
        <name>substrate</name>
    </ligand>
</feature>
<keyword evidence="4 8" id="KW-0028">Amino-acid biosynthesis</keyword>
<dbReference type="Pfam" id="PF01678">
    <property type="entry name" value="DAP_epimerase"/>
    <property type="match status" value="2"/>
</dbReference>
<accession>A0A7X0EC44</accession>
<evidence type="ECO:0000256" key="1">
    <source>
        <dbReference type="ARBA" id="ARBA00005196"/>
    </source>
</evidence>
<evidence type="ECO:0000256" key="9">
    <source>
        <dbReference type="PROSITE-ProRule" id="PRU10125"/>
    </source>
</evidence>
<dbReference type="AlphaFoldDB" id="A0A7X0EC44"/>
<reference evidence="10 11" key="1">
    <citation type="submission" date="2020-08" db="EMBL/GenBank/DDBJ databases">
        <title>Genomic Encyclopedia of Type Strains, Phase IV (KMG-IV): sequencing the most valuable type-strain genomes for metagenomic binning, comparative biology and taxonomic classification.</title>
        <authorList>
            <person name="Goeker M."/>
        </authorList>
    </citation>
    <scope>NUCLEOTIDE SEQUENCE [LARGE SCALE GENOMIC DNA]</scope>
    <source>
        <strain evidence="10 11">DSM 22198</strain>
    </source>
</reference>
<evidence type="ECO:0000256" key="4">
    <source>
        <dbReference type="ARBA" id="ARBA00022605"/>
    </source>
</evidence>
<feature type="site" description="Could be important to modulate the pK values of the two catalytic cysteine residues" evidence="8">
    <location>
        <position position="159"/>
    </location>
</feature>
<feature type="binding site" evidence="8">
    <location>
        <position position="190"/>
    </location>
    <ligand>
        <name>substrate</name>
    </ligand>
</feature>
<dbReference type="PANTHER" id="PTHR31689">
    <property type="entry name" value="DIAMINOPIMELATE EPIMERASE, CHLOROPLASTIC"/>
    <property type="match status" value="1"/>
</dbReference>
<dbReference type="SUPFAM" id="SSF54506">
    <property type="entry name" value="Diaminopimelate epimerase-like"/>
    <property type="match status" value="2"/>
</dbReference>
<organism evidence="10 11">
    <name type="scientific">Nitrospirillum iridis</name>
    <dbReference type="NCBI Taxonomy" id="765888"/>
    <lineage>
        <taxon>Bacteria</taxon>
        <taxon>Pseudomonadati</taxon>
        <taxon>Pseudomonadota</taxon>
        <taxon>Alphaproteobacteria</taxon>
        <taxon>Rhodospirillales</taxon>
        <taxon>Azospirillaceae</taxon>
        <taxon>Nitrospirillum</taxon>
    </lineage>
</organism>
<dbReference type="InterPro" id="IPR001653">
    <property type="entry name" value="DAP_epimerase_DapF"/>
</dbReference>
<feature type="binding site" evidence="8">
    <location>
        <position position="66"/>
    </location>
    <ligand>
        <name>substrate</name>
    </ligand>
</feature>
<feature type="active site" description="Proton acceptor" evidence="8">
    <location>
        <position position="217"/>
    </location>
</feature>
<dbReference type="GO" id="GO:0005829">
    <property type="term" value="C:cytosol"/>
    <property type="evidence" value="ECO:0007669"/>
    <property type="project" value="TreeGrafter"/>
</dbReference>
<feature type="binding site" evidence="8">
    <location>
        <begin position="76"/>
        <end position="77"/>
    </location>
    <ligand>
        <name>substrate</name>
    </ligand>
</feature>
<name>A0A7X0EC44_9PROT</name>
<feature type="site" description="Could be important to modulate the pK values of the two catalytic cysteine residues" evidence="8">
    <location>
        <position position="208"/>
    </location>
</feature>
<comment type="subunit">
    <text evidence="8">Homodimer.</text>
</comment>
<comment type="subcellular location">
    <subcellularLocation>
        <location evidence="8">Cytoplasm</location>
    </subcellularLocation>
</comment>
<feature type="active site" evidence="9">
    <location>
        <position position="75"/>
    </location>
</feature>
<evidence type="ECO:0000256" key="7">
    <source>
        <dbReference type="ARBA" id="ARBA00051712"/>
    </source>
</evidence>
<dbReference type="PANTHER" id="PTHR31689:SF0">
    <property type="entry name" value="DIAMINOPIMELATE EPIMERASE"/>
    <property type="match status" value="1"/>
</dbReference>
<keyword evidence="6 8" id="KW-0413">Isomerase</keyword>
<gene>
    <name evidence="8" type="primary">dapF</name>
    <name evidence="10" type="ORF">FHS74_000149</name>
</gene>
<dbReference type="UniPathway" id="UPA00034">
    <property type="reaction ID" value="UER00025"/>
</dbReference>
<evidence type="ECO:0000256" key="8">
    <source>
        <dbReference type="HAMAP-Rule" id="MF_00197"/>
    </source>
</evidence>